<keyword evidence="4" id="KW-0238">DNA-binding</keyword>
<reference evidence="8" key="1">
    <citation type="submission" date="2022-08" db="EMBL/GenBank/DDBJ databases">
        <title>Whole genome sequencing of non-tuberculosis mycobacteria type-strains.</title>
        <authorList>
            <person name="Igarashi Y."/>
            <person name="Osugi A."/>
            <person name="Mitarai S."/>
        </authorList>
    </citation>
    <scope>NUCLEOTIDE SEQUENCE</scope>
    <source>
        <strain evidence="8">DSM 45127</strain>
    </source>
</reference>
<dbReference type="RefSeq" id="WP_240264170.1">
    <property type="nucleotide sequence ID" value="NZ_CP092488.2"/>
</dbReference>
<dbReference type="CDD" id="cd06171">
    <property type="entry name" value="Sigma70_r4"/>
    <property type="match status" value="1"/>
</dbReference>
<evidence type="ECO:0000259" key="7">
    <source>
        <dbReference type="Pfam" id="PF04545"/>
    </source>
</evidence>
<dbReference type="InterPro" id="IPR039425">
    <property type="entry name" value="RNA_pol_sigma-70-like"/>
</dbReference>
<dbReference type="SUPFAM" id="SSF88659">
    <property type="entry name" value="Sigma3 and sigma4 domains of RNA polymerase sigma factors"/>
    <property type="match status" value="1"/>
</dbReference>
<organism evidence="8 9">
    <name type="scientific">Mycobacterium paraterrae</name>
    <dbReference type="NCBI Taxonomy" id="577492"/>
    <lineage>
        <taxon>Bacteria</taxon>
        <taxon>Bacillati</taxon>
        <taxon>Actinomycetota</taxon>
        <taxon>Actinomycetes</taxon>
        <taxon>Mycobacteriales</taxon>
        <taxon>Mycobacteriaceae</taxon>
        <taxon>Mycobacterium</taxon>
    </lineage>
</organism>
<dbReference type="PANTHER" id="PTHR43133:SF66">
    <property type="entry name" value="ECF RNA POLYMERASE SIGMA FACTOR SIGK"/>
    <property type="match status" value="1"/>
</dbReference>
<dbReference type="InterPro" id="IPR013325">
    <property type="entry name" value="RNA_pol_sigma_r2"/>
</dbReference>
<dbReference type="InterPro" id="IPR013324">
    <property type="entry name" value="RNA_pol_sigma_r3/r4-like"/>
</dbReference>
<feature type="domain" description="RNA polymerase sigma-70 region 2" evidence="6">
    <location>
        <begin position="29"/>
        <end position="95"/>
    </location>
</feature>
<dbReference type="PANTHER" id="PTHR43133">
    <property type="entry name" value="RNA POLYMERASE ECF-TYPE SIGMA FACTO"/>
    <property type="match status" value="1"/>
</dbReference>
<dbReference type="InterPro" id="IPR036388">
    <property type="entry name" value="WH-like_DNA-bd_sf"/>
</dbReference>
<keyword evidence="5" id="KW-0804">Transcription</keyword>
<evidence type="ECO:0000256" key="4">
    <source>
        <dbReference type="ARBA" id="ARBA00023125"/>
    </source>
</evidence>
<comment type="similarity">
    <text evidence="1">Belongs to the sigma-70 factor family. ECF subfamily.</text>
</comment>
<evidence type="ECO:0000313" key="8">
    <source>
        <dbReference type="EMBL" id="UMB72462.1"/>
    </source>
</evidence>
<evidence type="ECO:0000256" key="5">
    <source>
        <dbReference type="ARBA" id="ARBA00023163"/>
    </source>
</evidence>
<dbReference type="Pfam" id="PF04545">
    <property type="entry name" value="Sigma70_r4"/>
    <property type="match status" value="1"/>
</dbReference>
<evidence type="ECO:0000256" key="3">
    <source>
        <dbReference type="ARBA" id="ARBA00023082"/>
    </source>
</evidence>
<proteinExistence type="inferred from homology"/>
<dbReference type="Gene3D" id="1.10.10.10">
    <property type="entry name" value="Winged helix-like DNA-binding domain superfamily/Winged helix DNA-binding domain"/>
    <property type="match status" value="1"/>
</dbReference>
<dbReference type="EMBL" id="CP092488">
    <property type="protein sequence ID" value="UMB72462.1"/>
    <property type="molecule type" value="Genomic_DNA"/>
</dbReference>
<sequence length="186" mass="20698">MTQPRDGADLDSLLRQVARRDADAFAGFYDQTRSRVYGLITRVLRDSGYSEETTQEVYLEVWRTAGAYDPSKGSALSWLMTMAHRRAVDRVRAEQSAGQRESRYGAATVERPGDLVADSAIAADERRRVTACLDSLTDVQRQCIEMAYYGGLTYAEVSQRLSANLSTIKSRMRDALRGLRGCLGVS</sequence>
<gene>
    <name evidence="8" type="ORF">MKK62_21560</name>
</gene>
<feature type="domain" description="RNA polymerase sigma-70 region 4" evidence="7">
    <location>
        <begin position="132"/>
        <end position="180"/>
    </location>
</feature>
<dbReference type="InterPro" id="IPR014284">
    <property type="entry name" value="RNA_pol_sigma-70_dom"/>
</dbReference>
<dbReference type="SUPFAM" id="SSF88946">
    <property type="entry name" value="Sigma2 domain of RNA polymerase sigma factors"/>
    <property type="match status" value="1"/>
</dbReference>
<keyword evidence="9" id="KW-1185">Reference proteome</keyword>
<name>A0ABY3VY31_9MYCO</name>
<evidence type="ECO:0000259" key="6">
    <source>
        <dbReference type="Pfam" id="PF04542"/>
    </source>
</evidence>
<dbReference type="Pfam" id="PF04542">
    <property type="entry name" value="Sigma70_r2"/>
    <property type="match status" value="1"/>
</dbReference>
<evidence type="ECO:0000313" key="9">
    <source>
        <dbReference type="Proteomes" id="UP001055336"/>
    </source>
</evidence>
<dbReference type="Proteomes" id="UP001055336">
    <property type="component" value="Chromosome"/>
</dbReference>
<dbReference type="Gene3D" id="1.10.1740.10">
    <property type="match status" value="1"/>
</dbReference>
<keyword evidence="3" id="KW-0731">Sigma factor</keyword>
<evidence type="ECO:0000256" key="1">
    <source>
        <dbReference type="ARBA" id="ARBA00010641"/>
    </source>
</evidence>
<accession>A0ABY3VY31</accession>
<dbReference type="NCBIfam" id="TIGR02937">
    <property type="entry name" value="sigma70-ECF"/>
    <property type="match status" value="1"/>
</dbReference>
<dbReference type="InterPro" id="IPR007627">
    <property type="entry name" value="RNA_pol_sigma70_r2"/>
</dbReference>
<dbReference type="NCBIfam" id="NF007228">
    <property type="entry name" value="PRK09646.1"/>
    <property type="match status" value="1"/>
</dbReference>
<dbReference type="InterPro" id="IPR007630">
    <property type="entry name" value="RNA_pol_sigma70_r4"/>
</dbReference>
<evidence type="ECO:0000256" key="2">
    <source>
        <dbReference type="ARBA" id="ARBA00023015"/>
    </source>
</evidence>
<protein>
    <submittedName>
        <fullName evidence="8">Sigma-70 family RNA polymerase sigma factor</fullName>
    </submittedName>
</protein>
<keyword evidence="2" id="KW-0805">Transcription regulation</keyword>